<evidence type="ECO:0000259" key="7">
    <source>
        <dbReference type="PROSITE" id="PS50832"/>
    </source>
</evidence>
<dbReference type="SMART" id="SM00652">
    <property type="entry name" value="eIF1a"/>
    <property type="match status" value="1"/>
</dbReference>
<dbReference type="PANTHER" id="PTHR21641">
    <property type="entry name" value="TRANSLATION INITIATION FACTOR-RELATED"/>
    <property type="match status" value="1"/>
</dbReference>
<keyword evidence="8" id="KW-1185">Reference proteome</keyword>
<evidence type="ECO:0000256" key="4">
    <source>
        <dbReference type="ARBA" id="ARBA00031998"/>
    </source>
</evidence>
<name>A0ABM1TGK7_LIMPO</name>
<accession>A0ABM1TGK7</accession>
<feature type="region of interest" description="Disordered" evidence="6">
    <location>
        <begin position="130"/>
        <end position="170"/>
    </location>
</feature>
<dbReference type="InterPro" id="IPR012340">
    <property type="entry name" value="NA-bd_OB-fold"/>
</dbReference>
<dbReference type="InterPro" id="IPR039294">
    <property type="entry name" value="EIF1AD"/>
</dbReference>
<keyword evidence="5" id="KW-0648">Protein biosynthesis</keyword>
<dbReference type="SUPFAM" id="SSF50249">
    <property type="entry name" value="Nucleic acid-binding proteins"/>
    <property type="match status" value="1"/>
</dbReference>
<dbReference type="PANTHER" id="PTHR21641:SF0">
    <property type="entry name" value="RNA-BINDING PROTEIN EIF1AD-RELATED"/>
    <property type="match status" value="1"/>
</dbReference>
<evidence type="ECO:0000313" key="8">
    <source>
        <dbReference type="Proteomes" id="UP000694941"/>
    </source>
</evidence>
<evidence type="ECO:0000256" key="5">
    <source>
        <dbReference type="PROSITE-ProRule" id="PRU00181"/>
    </source>
</evidence>
<evidence type="ECO:0000313" key="9">
    <source>
        <dbReference type="RefSeq" id="XP_022255013.1"/>
    </source>
</evidence>
<evidence type="ECO:0000256" key="2">
    <source>
        <dbReference type="ARBA" id="ARBA00020989"/>
    </source>
</evidence>
<protein>
    <recommendedName>
        <fullName evidence="2">Probable RNA-binding protein EIF1AD</fullName>
    </recommendedName>
    <alternativeName>
        <fullName evidence="4">Eukaryotic translation initiation factor 1A domain-containing protein</fullName>
    </alternativeName>
</protein>
<dbReference type="Proteomes" id="UP000694941">
    <property type="component" value="Unplaced"/>
</dbReference>
<dbReference type="RefSeq" id="XP_022255013.1">
    <property type="nucleotide sequence ID" value="XM_022399305.1"/>
</dbReference>
<organism evidence="8 9">
    <name type="scientific">Limulus polyphemus</name>
    <name type="common">Atlantic horseshoe crab</name>
    <dbReference type="NCBI Taxonomy" id="6850"/>
    <lineage>
        <taxon>Eukaryota</taxon>
        <taxon>Metazoa</taxon>
        <taxon>Ecdysozoa</taxon>
        <taxon>Arthropoda</taxon>
        <taxon>Chelicerata</taxon>
        <taxon>Merostomata</taxon>
        <taxon>Xiphosura</taxon>
        <taxon>Limulidae</taxon>
        <taxon>Limulus</taxon>
    </lineage>
</organism>
<dbReference type="Pfam" id="PF01176">
    <property type="entry name" value="eIF-1a"/>
    <property type="match status" value="1"/>
</dbReference>
<feature type="compositionally biased region" description="Acidic residues" evidence="6">
    <location>
        <begin position="154"/>
        <end position="170"/>
    </location>
</feature>
<gene>
    <name evidence="9" type="primary">LOC106470667</name>
</gene>
<evidence type="ECO:0000256" key="3">
    <source>
        <dbReference type="ARBA" id="ARBA00022884"/>
    </source>
</evidence>
<dbReference type="Gene3D" id="2.40.50.140">
    <property type="entry name" value="Nucleic acid-binding proteins"/>
    <property type="match status" value="1"/>
</dbReference>
<proteinExistence type="inferred from homology"/>
<feature type="domain" description="S1-like" evidence="7">
    <location>
        <begin position="44"/>
        <end position="98"/>
    </location>
</feature>
<dbReference type="InterPro" id="IPR001253">
    <property type="entry name" value="TIF_eIF-1A"/>
</dbReference>
<keyword evidence="5" id="KW-0396">Initiation factor</keyword>
<keyword evidence="3" id="KW-0694">RNA-binding</keyword>
<sequence length="170" mass="19482">MSKTTKKKHVAKEVLDTLVVPEGEQQIVRVCVLWCFFEVICGKGNNLHEVESDVGEKFLVSMPTKFRKNVWIKRGDFVIVEPIEEGDKVKAEIVHILYKDQIKHIKSEGKWPVEFEETKILENNCCDDPNAALDSDEDNDSDLFVNRNRPDISYNDDSDTSSESEDESCE</sequence>
<evidence type="ECO:0000256" key="1">
    <source>
        <dbReference type="ARBA" id="ARBA00007340"/>
    </source>
</evidence>
<dbReference type="PROSITE" id="PS50832">
    <property type="entry name" value="S1_IF1_TYPE"/>
    <property type="match status" value="1"/>
</dbReference>
<evidence type="ECO:0000256" key="6">
    <source>
        <dbReference type="SAM" id="MobiDB-lite"/>
    </source>
</evidence>
<dbReference type="InterPro" id="IPR006196">
    <property type="entry name" value="RNA-binding_domain_S1_IF1"/>
</dbReference>
<dbReference type="GeneID" id="106470667"/>
<reference evidence="9" key="1">
    <citation type="submission" date="2025-08" db="UniProtKB">
        <authorList>
            <consortium name="RefSeq"/>
        </authorList>
    </citation>
    <scope>IDENTIFICATION</scope>
    <source>
        <tissue evidence="9">Muscle</tissue>
    </source>
</reference>
<comment type="similarity">
    <text evidence="1">Belongs to the EIF1AD family.</text>
</comment>